<comment type="cofactor">
    <cofactor evidence="1 8">
        <name>Mg(2+)</name>
        <dbReference type="ChEBI" id="CHEBI:18420"/>
    </cofactor>
</comment>
<dbReference type="Gene3D" id="3.40.50.880">
    <property type="match status" value="1"/>
</dbReference>
<dbReference type="InterPro" id="IPR004484">
    <property type="entry name" value="CbiA/CobB_synth"/>
</dbReference>
<dbReference type="SUPFAM" id="SSF52540">
    <property type="entry name" value="P-loop containing nucleoside triphosphate hydrolases"/>
    <property type="match status" value="1"/>
</dbReference>
<proteinExistence type="inferred from homology"/>
<keyword evidence="7 8" id="KW-0315">Glutamine amidotransferase</keyword>
<evidence type="ECO:0000256" key="8">
    <source>
        <dbReference type="HAMAP-Rule" id="MF_00027"/>
    </source>
</evidence>
<dbReference type="InterPro" id="IPR029062">
    <property type="entry name" value="Class_I_gatase-like"/>
</dbReference>
<evidence type="ECO:0000256" key="6">
    <source>
        <dbReference type="ARBA" id="ARBA00022842"/>
    </source>
</evidence>
<comment type="similarity">
    <text evidence="8">Belongs to the CobB/CbiA family.</text>
</comment>
<evidence type="ECO:0000256" key="7">
    <source>
        <dbReference type="ARBA" id="ARBA00022962"/>
    </source>
</evidence>
<feature type="domain" description="CobQ/CobB/MinD/ParA nucleotide binding" evidence="9">
    <location>
        <begin position="7"/>
        <end position="189"/>
    </location>
</feature>
<dbReference type="Pfam" id="PF01656">
    <property type="entry name" value="CbiA"/>
    <property type="match status" value="1"/>
</dbReference>
<accession>A0A3E1NYE1</accession>
<keyword evidence="2 8" id="KW-0169">Cobalamin biosynthesis</keyword>
<dbReference type="InterPro" id="IPR027417">
    <property type="entry name" value="P-loop_NTPase"/>
</dbReference>
<protein>
    <recommendedName>
        <fullName evidence="8">Cobyrinate a,c-diamide synthase</fullName>
        <ecNumber evidence="8">6.3.5.11</ecNumber>
    </recommendedName>
    <alternativeName>
        <fullName evidence="8">Cobyrinic acid a,c-diamide synthetase</fullName>
    </alternativeName>
</protein>
<comment type="caution">
    <text evidence="11">The sequence shown here is derived from an EMBL/GenBank/DDBJ whole genome shotgun (WGS) entry which is preliminary data.</text>
</comment>
<keyword evidence="12" id="KW-1185">Reference proteome</keyword>
<evidence type="ECO:0000313" key="12">
    <source>
        <dbReference type="Proteomes" id="UP000261174"/>
    </source>
</evidence>
<dbReference type="GO" id="GO:0042242">
    <property type="term" value="F:cobyrinic acid a,c-diamide synthase activity"/>
    <property type="evidence" value="ECO:0007669"/>
    <property type="project" value="UniProtKB-UniRule"/>
</dbReference>
<dbReference type="InterPro" id="IPR011698">
    <property type="entry name" value="GATase_3"/>
</dbReference>
<gene>
    <name evidence="8" type="primary">cbiA</name>
    <name evidence="11" type="ORF">DXN04_21120</name>
</gene>
<evidence type="ECO:0000256" key="5">
    <source>
        <dbReference type="ARBA" id="ARBA00022840"/>
    </source>
</evidence>
<comment type="pathway">
    <text evidence="8">Cofactor biosynthesis; adenosylcobalamin biosynthesis; cob(II)yrinate a,c-diamide from sirohydrochlorin (anaerobic route): step 10/10.</text>
</comment>
<evidence type="ECO:0000259" key="10">
    <source>
        <dbReference type="Pfam" id="PF07685"/>
    </source>
</evidence>
<dbReference type="EC" id="6.3.5.11" evidence="8"/>
<feature type="domain" description="CobB/CobQ-like glutamine amidotransferase" evidence="10">
    <location>
        <begin position="242"/>
        <end position="424"/>
    </location>
</feature>
<dbReference type="CDD" id="cd05388">
    <property type="entry name" value="CobB_N"/>
    <property type="match status" value="1"/>
</dbReference>
<evidence type="ECO:0000256" key="1">
    <source>
        <dbReference type="ARBA" id="ARBA00001946"/>
    </source>
</evidence>
<dbReference type="RefSeq" id="WP_116855376.1">
    <property type="nucleotide sequence ID" value="NZ_QTJV01000008.1"/>
</dbReference>
<feature type="site" description="Increases nucleophilicity of active site Cys" evidence="8">
    <location>
        <position position="418"/>
    </location>
</feature>
<dbReference type="NCBIfam" id="TIGR00379">
    <property type="entry name" value="cobB"/>
    <property type="match status" value="1"/>
</dbReference>
<keyword evidence="3 8" id="KW-0436">Ligase</keyword>
<evidence type="ECO:0000313" key="11">
    <source>
        <dbReference type="EMBL" id="RFM32940.1"/>
    </source>
</evidence>
<dbReference type="Gene3D" id="3.40.50.300">
    <property type="entry name" value="P-loop containing nucleotide triphosphate hydrolases"/>
    <property type="match status" value="2"/>
</dbReference>
<keyword evidence="6 8" id="KW-0460">Magnesium</keyword>
<dbReference type="PROSITE" id="PS51274">
    <property type="entry name" value="GATASE_COBBQ"/>
    <property type="match status" value="1"/>
</dbReference>
<evidence type="ECO:0000259" key="9">
    <source>
        <dbReference type="Pfam" id="PF01656"/>
    </source>
</evidence>
<dbReference type="HAMAP" id="MF_00027">
    <property type="entry name" value="CobB_CbiA"/>
    <property type="match status" value="1"/>
</dbReference>
<reference evidence="11 12" key="1">
    <citation type="submission" date="2018-08" db="EMBL/GenBank/DDBJ databases">
        <title>Chitinophaga sp. K20C18050901, a novel bacterium isolated from forest soil.</title>
        <authorList>
            <person name="Wang C."/>
        </authorList>
    </citation>
    <scope>NUCLEOTIDE SEQUENCE [LARGE SCALE GENOMIC DNA]</scope>
    <source>
        <strain evidence="11 12">K20C18050901</strain>
    </source>
</reference>
<comment type="function">
    <text evidence="8">Catalyzes the ATP-dependent amidation of the two carboxylate groups at positions a and c of cobyrinate, using either L-glutamine or ammonia as the nitrogen source.</text>
</comment>
<organism evidence="11 12">
    <name type="scientific">Chitinophaga silvisoli</name>
    <dbReference type="NCBI Taxonomy" id="2291814"/>
    <lineage>
        <taxon>Bacteria</taxon>
        <taxon>Pseudomonadati</taxon>
        <taxon>Bacteroidota</taxon>
        <taxon>Chitinophagia</taxon>
        <taxon>Chitinophagales</taxon>
        <taxon>Chitinophagaceae</taxon>
        <taxon>Chitinophaga</taxon>
    </lineage>
</organism>
<dbReference type="PANTHER" id="PTHR43873:SF1">
    <property type="entry name" value="COBYRINATE A,C-DIAMIDE SYNTHASE"/>
    <property type="match status" value="1"/>
</dbReference>
<keyword evidence="4 8" id="KW-0547">Nucleotide-binding</keyword>
<dbReference type="PANTHER" id="PTHR43873">
    <property type="entry name" value="COBYRINATE A,C-DIAMIDE SYNTHASE"/>
    <property type="match status" value="1"/>
</dbReference>
<dbReference type="EMBL" id="QTJV01000008">
    <property type="protein sequence ID" value="RFM32940.1"/>
    <property type="molecule type" value="Genomic_DNA"/>
</dbReference>
<dbReference type="InterPro" id="IPR002586">
    <property type="entry name" value="CobQ/CobB/MinD/ParA_Nub-bd_dom"/>
</dbReference>
<evidence type="ECO:0000256" key="3">
    <source>
        <dbReference type="ARBA" id="ARBA00022598"/>
    </source>
</evidence>
<keyword evidence="5 8" id="KW-0067">ATP-binding</keyword>
<dbReference type="Proteomes" id="UP000261174">
    <property type="component" value="Unassembled WGS sequence"/>
</dbReference>
<name>A0A3E1NYE1_9BACT</name>
<dbReference type="GO" id="GO:0009236">
    <property type="term" value="P:cobalamin biosynthetic process"/>
    <property type="evidence" value="ECO:0007669"/>
    <property type="project" value="UniProtKB-UniRule"/>
</dbReference>
<dbReference type="CDD" id="cd03130">
    <property type="entry name" value="GATase1_CobB"/>
    <property type="match status" value="1"/>
</dbReference>
<dbReference type="Pfam" id="PF07685">
    <property type="entry name" value="GATase_3"/>
    <property type="match status" value="1"/>
</dbReference>
<evidence type="ECO:0000256" key="4">
    <source>
        <dbReference type="ARBA" id="ARBA00022741"/>
    </source>
</evidence>
<dbReference type="NCBIfam" id="NF002204">
    <property type="entry name" value="PRK01077.1"/>
    <property type="match status" value="1"/>
</dbReference>
<dbReference type="AlphaFoldDB" id="A0A3E1NYE1"/>
<comment type="domain">
    <text evidence="8">Comprises of two domains. The C-terminal domain contains the binding site for glutamine and catalyzes the hydrolysis of this substrate to glutamate and ammonia. The N-terminal domain is anticipated to bind ATP and cobyrinate and catalyzes the ultimate synthesis of the diamide product. The ammonia produced via the glutaminase domain is probably translocated to the adjacent domain via a molecular tunnel, where it reacts with an activated intermediate.</text>
</comment>
<comment type="miscellaneous">
    <text evidence="8">The a and c carboxylates of cobyrinate are activated for nucleophilic attack via formation of a phosphorylated intermediate by ATP. CbiA catalyzes first the amidation of the c-carboxylate, and then that of the a-carboxylate.</text>
</comment>
<feature type="active site" description="Nucleophile" evidence="8">
    <location>
        <position position="323"/>
    </location>
</feature>
<dbReference type="UniPathway" id="UPA00148">
    <property type="reaction ID" value="UER00231"/>
</dbReference>
<evidence type="ECO:0000256" key="2">
    <source>
        <dbReference type="ARBA" id="ARBA00022573"/>
    </source>
</evidence>
<comment type="catalytic activity">
    <reaction evidence="8">
        <text>cob(II)yrinate + 2 L-glutamine + 2 ATP + 2 H2O = cob(II)yrinate a,c diamide + 2 L-glutamate + 2 ADP + 2 phosphate + 2 H(+)</text>
        <dbReference type="Rhea" id="RHEA:26289"/>
        <dbReference type="ChEBI" id="CHEBI:15377"/>
        <dbReference type="ChEBI" id="CHEBI:15378"/>
        <dbReference type="ChEBI" id="CHEBI:29985"/>
        <dbReference type="ChEBI" id="CHEBI:30616"/>
        <dbReference type="ChEBI" id="CHEBI:43474"/>
        <dbReference type="ChEBI" id="CHEBI:58359"/>
        <dbReference type="ChEBI" id="CHEBI:58537"/>
        <dbReference type="ChEBI" id="CHEBI:58894"/>
        <dbReference type="ChEBI" id="CHEBI:456216"/>
        <dbReference type="EC" id="6.3.5.11"/>
    </reaction>
</comment>
<dbReference type="OrthoDB" id="9764035at2"/>
<sequence length="434" mass="47781">MKKPQFLIAAPSSHSGKTTLTLGLLRALHNRGLKVQPFKCGPDYIDTTHHQTASLNPGINLDTFMMSEDHVKELYSRYSNDADVSIVEGVMGLFDGAVKSEGSSASIAMLLDLPVILVMNAKAMAYSVAPLLYGLKNFNPELKIAGVIFNFVSSESHYQFLKDACVDVGITPLGYISPNEAIKIPSRHLGLAISPENDYNAIIEAAAAHISKSVDLDQLLELTAQHRQPSGASAIPPPGKLKICVARDQVFNFLYEENLRALRQLGEVFTYSPTHASSLPDMDLFYIPGGYPELNLSLLEENVEMRKAIREYCENGGRVIAECGGMMYLGKGITDAQGKRYEMCGVLDIETSMENSRMSLGYRKIQIGDIVLKGHEFHYSHAKENSAVTTIGEVTNARGKVVSTPIYKQQNVVASYMHLYWGEDTTIFSSLWNS</sequence>
<dbReference type="GO" id="GO:0005524">
    <property type="term" value="F:ATP binding"/>
    <property type="evidence" value="ECO:0007669"/>
    <property type="project" value="UniProtKB-UniRule"/>
</dbReference>
<dbReference type="SUPFAM" id="SSF52317">
    <property type="entry name" value="Class I glutamine amidotransferase-like"/>
    <property type="match status" value="1"/>
</dbReference>